<feature type="domain" description="Amidohydrolase-related" evidence="5">
    <location>
        <begin position="48"/>
        <end position="429"/>
    </location>
</feature>
<accession>A0ABT1X271</accession>
<organism evidence="6 7">
    <name type="scientific">Roseomonas populi</name>
    <dbReference type="NCBI Taxonomy" id="3121582"/>
    <lineage>
        <taxon>Bacteria</taxon>
        <taxon>Pseudomonadati</taxon>
        <taxon>Pseudomonadota</taxon>
        <taxon>Alphaproteobacteria</taxon>
        <taxon>Acetobacterales</taxon>
        <taxon>Roseomonadaceae</taxon>
        <taxon>Roseomonas</taxon>
    </lineage>
</organism>
<evidence type="ECO:0000256" key="4">
    <source>
        <dbReference type="ARBA" id="ARBA00022833"/>
    </source>
</evidence>
<proteinExistence type="predicted"/>
<dbReference type="InterPro" id="IPR010252">
    <property type="entry name" value="HutF"/>
</dbReference>
<dbReference type="Proteomes" id="UP001524642">
    <property type="component" value="Unassembled WGS sequence"/>
</dbReference>
<evidence type="ECO:0000259" key="5">
    <source>
        <dbReference type="Pfam" id="PF01979"/>
    </source>
</evidence>
<dbReference type="InterPro" id="IPR011059">
    <property type="entry name" value="Metal-dep_hydrolase_composite"/>
</dbReference>
<dbReference type="NCBIfam" id="NF006683">
    <property type="entry name" value="PRK09229.1-4"/>
    <property type="match status" value="1"/>
</dbReference>
<evidence type="ECO:0000313" key="7">
    <source>
        <dbReference type="Proteomes" id="UP001524642"/>
    </source>
</evidence>
<keyword evidence="3 6" id="KW-0378">Hydrolase</keyword>
<dbReference type="Gene3D" id="2.30.40.10">
    <property type="entry name" value="Urease, subunit C, domain 1"/>
    <property type="match status" value="1"/>
</dbReference>
<dbReference type="NCBIfam" id="NF006681">
    <property type="entry name" value="PRK09229.1-2"/>
    <property type="match status" value="1"/>
</dbReference>
<reference evidence="6 7" key="1">
    <citation type="submission" date="2022-06" db="EMBL/GenBank/DDBJ databases">
        <title>Roseomonas CN29.</title>
        <authorList>
            <person name="Cheng Y."/>
            <person name="He X."/>
        </authorList>
    </citation>
    <scope>NUCLEOTIDE SEQUENCE [LARGE SCALE GENOMIC DNA]</scope>
    <source>
        <strain evidence="6 7">CN29</strain>
    </source>
</reference>
<protein>
    <submittedName>
        <fullName evidence="6">Formimidoylglutamate deiminase</fullName>
        <ecNumber evidence="6">3.5.3.13</ecNumber>
    </submittedName>
</protein>
<dbReference type="PANTHER" id="PTHR11271:SF48">
    <property type="entry name" value="AMIDOHYDROLASE-RELATED DOMAIN-CONTAINING PROTEIN"/>
    <property type="match status" value="1"/>
</dbReference>
<dbReference type="Pfam" id="PF01979">
    <property type="entry name" value="Amidohydro_1"/>
    <property type="match status" value="1"/>
</dbReference>
<dbReference type="EC" id="3.5.3.13" evidence="6"/>
<dbReference type="EMBL" id="JANJOU010000006">
    <property type="protein sequence ID" value="MCR0982191.1"/>
    <property type="molecule type" value="Genomic_DNA"/>
</dbReference>
<name>A0ABT1X271_9PROT</name>
<dbReference type="InterPro" id="IPR051607">
    <property type="entry name" value="Metallo-dep_hydrolases"/>
</dbReference>
<keyword evidence="2" id="KW-0479">Metal-binding</keyword>
<keyword evidence="7" id="KW-1185">Reference proteome</keyword>
<dbReference type="RefSeq" id="WP_257715866.1">
    <property type="nucleotide sequence ID" value="NZ_JANJOU010000006.1"/>
</dbReference>
<sequence length="454" mass="48061">MTTRRLLLETALLPSGWASDVVLDIDSGWIRAVRPAAVAEECERVPGIALPGLPNLHSHTFQRAMAGLAETRGPGEDSFWTWRQVMYGFLARLGPEEVQAVAAQAMVEMLEGGFTALAEFHYLHHDPAGRPYANPAELGARVAAAAEETGIGLTLLPVLYTHGGFGAQPATPGQARFLHDVDGYARLLEASSAALAPLEDAALGMAPHSLRAVAPEGLREMLTLRAEGPVHIHVAEQVREVEDCLAWSGQRPVEWLLSHAPVDQRWCLVHATHMNAAEVQDLARSGAVAGLCPVTEANLGDGVFEAPSFLAAGGRFGVGSDSNVEISAPGELRMLEYSQRLARRGRNLLAARQGASTGRSLYEAALAGGGQAAGRRIGRIEPGHRADLVVLDGSHPSLALAESDGWLDAFVFSAGQAAVGTVMVGGRTVVSGGRHHRRDEIARRYKAALAGLAG</sequence>
<dbReference type="SUPFAM" id="SSF51338">
    <property type="entry name" value="Composite domain of metallo-dependent hydrolases"/>
    <property type="match status" value="1"/>
</dbReference>
<dbReference type="NCBIfam" id="NF006684">
    <property type="entry name" value="PRK09229.1-5"/>
    <property type="match status" value="1"/>
</dbReference>
<evidence type="ECO:0000313" key="6">
    <source>
        <dbReference type="EMBL" id="MCR0982191.1"/>
    </source>
</evidence>
<dbReference type="InterPro" id="IPR006680">
    <property type="entry name" value="Amidohydro-rel"/>
</dbReference>
<dbReference type="InterPro" id="IPR032466">
    <property type="entry name" value="Metal_Hydrolase"/>
</dbReference>
<evidence type="ECO:0000256" key="2">
    <source>
        <dbReference type="ARBA" id="ARBA00022723"/>
    </source>
</evidence>
<dbReference type="NCBIfam" id="TIGR02022">
    <property type="entry name" value="hutF"/>
    <property type="match status" value="1"/>
</dbReference>
<comment type="caution">
    <text evidence="6">The sequence shown here is derived from an EMBL/GenBank/DDBJ whole genome shotgun (WGS) entry which is preliminary data.</text>
</comment>
<dbReference type="GO" id="GO:0050416">
    <property type="term" value="F:formimidoylglutamate deiminase activity"/>
    <property type="evidence" value="ECO:0007669"/>
    <property type="project" value="UniProtKB-EC"/>
</dbReference>
<dbReference type="PANTHER" id="PTHR11271">
    <property type="entry name" value="GUANINE DEAMINASE"/>
    <property type="match status" value="1"/>
</dbReference>
<dbReference type="SUPFAM" id="SSF51556">
    <property type="entry name" value="Metallo-dependent hydrolases"/>
    <property type="match status" value="1"/>
</dbReference>
<comment type="cofactor">
    <cofactor evidence="1">
        <name>Zn(2+)</name>
        <dbReference type="ChEBI" id="CHEBI:29105"/>
    </cofactor>
</comment>
<evidence type="ECO:0000256" key="3">
    <source>
        <dbReference type="ARBA" id="ARBA00022801"/>
    </source>
</evidence>
<gene>
    <name evidence="6" type="ORF">NRP21_09045</name>
</gene>
<keyword evidence="4" id="KW-0862">Zinc</keyword>
<evidence type="ECO:0000256" key="1">
    <source>
        <dbReference type="ARBA" id="ARBA00001947"/>
    </source>
</evidence>
<dbReference type="Gene3D" id="3.20.20.140">
    <property type="entry name" value="Metal-dependent hydrolases"/>
    <property type="match status" value="1"/>
</dbReference>